<keyword evidence="4" id="KW-1185">Reference proteome</keyword>
<evidence type="ECO:0000256" key="2">
    <source>
        <dbReference type="SAM" id="Phobius"/>
    </source>
</evidence>
<dbReference type="AlphaFoldDB" id="A0A6A5Z9S3"/>
<accession>A0A6A5Z9S3</accession>
<feature type="region of interest" description="Disordered" evidence="1">
    <location>
        <begin position="1"/>
        <end position="35"/>
    </location>
</feature>
<dbReference type="OrthoDB" id="5227396at2759"/>
<keyword evidence="2" id="KW-0812">Transmembrane</keyword>
<feature type="compositionally biased region" description="Low complexity" evidence="1">
    <location>
        <begin position="17"/>
        <end position="31"/>
    </location>
</feature>
<organism evidence="3 4">
    <name type="scientific">Lophiotrema nucula</name>
    <dbReference type="NCBI Taxonomy" id="690887"/>
    <lineage>
        <taxon>Eukaryota</taxon>
        <taxon>Fungi</taxon>
        <taxon>Dikarya</taxon>
        <taxon>Ascomycota</taxon>
        <taxon>Pezizomycotina</taxon>
        <taxon>Dothideomycetes</taxon>
        <taxon>Pleosporomycetidae</taxon>
        <taxon>Pleosporales</taxon>
        <taxon>Lophiotremataceae</taxon>
        <taxon>Lophiotrema</taxon>
    </lineage>
</organism>
<evidence type="ECO:0000256" key="1">
    <source>
        <dbReference type="SAM" id="MobiDB-lite"/>
    </source>
</evidence>
<name>A0A6A5Z9S3_9PLEO</name>
<feature type="transmembrane region" description="Helical" evidence="2">
    <location>
        <begin position="45"/>
        <end position="66"/>
    </location>
</feature>
<sequence length="227" mass="25079">MSRPWYYDGYKRPAYDSSTSSRDSKPSYATPAAPPAPNSVMQRQILSLPLMMLLWTAAIPFTPVAWLSGGLAGAYVFDAFIAGVALLCSLYFQWSIAGLTHPIAVALPNPLAQSDAYISNGRMHSRSGASNRASEVVFYYHPASYFTYVGIEAGLLLVAEFGRVELLRRVIVLGVIGALWAVGWTITPQSTKRWAWGHIKAFWFFIVLDLLRDVAFGGGRRRRPGSR</sequence>
<protein>
    <submittedName>
        <fullName evidence="3">Uncharacterized protein</fullName>
    </submittedName>
</protein>
<evidence type="ECO:0000313" key="4">
    <source>
        <dbReference type="Proteomes" id="UP000799770"/>
    </source>
</evidence>
<proteinExistence type="predicted"/>
<reference evidence="3" key="1">
    <citation type="journal article" date="2020" name="Stud. Mycol.">
        <title>101 Dothideomycetes genomes: a test case for predicting lifestyles and emergence of pathogens.</title>
        <authorList>
            <person name="Haridas S."/>
            <person name="Albert R."/>
            <person name="Binder M."/>
            <person name="Bloem J."/>
            <person name="Labutti K."/>
            <person name="Salamov A."/>
            <person name="Andreopoulos B."/>
            <person name="Baker S."/>
            <person name="Barry K."/>
            <person name="Bills G."/>
            <person name="Bluhm B."/>
            <person name="Cannon C."/>
            <person name="Castanera R."/>
            <person name="Culley D."/>
            <person name="Daum C."/>
            <person name="Ezra D."/>
            <person name="Gonzalez J."/>
            <person name="Henrissat B."/>
            <person name="Kuo A."/>
            <person name="Liang C."/>
            <person name="Lipzen A."/>
            <person name="Lutzoni F."/>
            <person name="Magnuson J."/>
            <person name="Mondo S."/>
            <person name="Nolan M."/>
            <person name="Ohm R."/>
            <person name="Pangilinan J."/>
            <person name="Park H.-J."/>
            <person name="Ramirez L."/>
            <person name="Alfaro M."/>
            <person name="Sun H."/>
            <person name="Tritt A."/>
            <person name="Yoshinaga Y."/>
            <person name="Zwiers L.-H."/>
            <person name="Turgeon B."/>
            <person name="Goodwin S."/>
            <person name="Spatafora J."/>
            <person name="Crous P."/>
            <person name="Grigoriev I."/>
        </authorList>
    </citation>
    <scope>NUCLEOTIDE SEQUENCE</scope>
    <source>
        <strain evidence="3">CBS 627.86</strain>
    </source>
</reference>
<gene>
    <name evidence="3" type="ORF">BDV96DRAFT_574854</name>
</gene>
<feature type="transmembrane region" description="Helical" evidence="2">
    <location>
        <begin position="72"/>
        <end position="92"/>
    </location>
</feature>
<evidence type="ECO:0000313" key="3">
    <source>
        <dbReference type="EMBL" id="KAF2115946.1"/>
    </source>
</evidence>
<dbReference type="EMBL" id="ML977322">
    <property type="protein sequence ID" value="KAF2115946.1"/>
    <property type="molecule type" value="Genomic_DNA"/>
</dbReference>
<keyword evidence="2" id="KW-0472">Membrane</keyword>
<keyword evidence="2" id="KW-1133">Transmembrane helix</keyword>
<feature type="transmembrane region" description="Helical" evidence="2">
    <location>
        <begin position="170"/>
        <end position="187"/>
    </location>
</feature>
<feature type="transmembrane region" description="Helical" evidence="2">
    <location>
        <begin position="193"/>
        <end position="211"/>
    </location>
</feature>
<dbReference type="Proteomes" id="UP000799770">
    <property type="component" value="Unassembled WGS sequence"/>
</dbReference>